<dbReference type="InterPro" id="IPR032466">
    <property type="entry name" value="Metal_Hydrolase"/>
</dbReference>
<reference evidence="12 13" key="1">
    <citation type="submission" date="2021-03" db="EMBL/GenBank/DDBJ databases">
        <title>Sequencing the genomes of 1000 actinobacteria strains.</title>
        <authorList>
            <person name="Klenk H.-P."/>
        </authorList>
    </citation>
    <scope>NUCLEOTIDE SEQUENCE [LARGE SCALE GENOMIC DNA]</scope>
    <source>
        <strain evidence="12 13">DSM 14566</strain>
    </source>
</reference>
<dbReference type="CDD" id="cd00375">
    <property type="entry name" value="Urease_alpha"/>
    <property type="match status" value="1"/>
</dbReference>
<dbReference type="EMBL" id="JAGIOD010000001">
    <property type="protein sequence ID" value="MBP2381654.1"/>
    <property type="molecule type" value="Genomic_DNA"/>
</dbReference>
<comment type="PTM">
    <text evidence="6">Carboxylation allows a single lysine to coordinate two nickel ions.</text>
</comment>
<dbReference type="InterPro" id="IPR029754">
    <property type="entry name" value="Urease_Ni-bd"/>
</dbReference>
<dbReference type="NCBIfam" id="NF009685">
    <property type="entry name" value="PRK13206.1"/>
    <property type="match status" value="1"/>
</dbReference>
<keyword evidence="2 6" id="KW-0533">Nickel</keyword>
<dbReference type="InterPro" id="IPR006680">
    <property type="entry name" value="Amidohydro-rel"/>
</dbReference>
<dbReference type="InterPro" id="IPR005848">
    <property type="entry name" value="Urease_asu"/>
</dbReference>
<dbReference type="NCBIfam" id="NF009686">
    <property type="entry name" value="PRK13207.1"/>
    <property type="match status" value="1"/>
</dbReference>
<keyword evidence="6 8" id="KW-0963">Cytoplasm</keyword>
<name>A0ABS4X1P2_9MICO</name>
<feature type="binding site" evidence="6">
    <location>
        <position position="249"/>
    </location>
    <ligand>
        <name>Ni(2+)</name>
        <dbReference type="ChEBI" id="CHEBI:49786"/>
        <label>2</label>
    </ligand>
</feature>
<evidence type="ECO:0000256" key="1">
    <source>
        <dbReference type="ARBA" id="ARBA00004897"/>
    </source>
</evidence>
<evidence type="ECO:0000256" key="9">
    <source>
        <dbReference type="RuleBase" id="RU000510"/>
    </source>
</evidence>
<keyword evidence="13" id="KW-1185">Reference proteome</keyword>
<dbReference type="InterPro" id="IPR011059">
    <property type="entry name" value="Metal-dep_hydrolase_composite"/>
</dbReference>
<dbReference type="Pfam" id="PF00449">
    <property type="entry name" value="Urease_alpha"/>
    <property type="match status" value="1"/>
</dbReference>
<keyword evidence="4 6" id="KW-0378">Hydrolase</keyword>
<sequence length="567" mass="59538">MAVIGSARYAALYGPTTGDQVRLGDTDLWIEVEEDRTFGGEEAVFGGGKSIRESMGQGTTTRTEGAPDTVITNAIILDWWGVVRADVGLRDGRIVALGKAGNPDVSDGIHPDLRIGPSTDIIAGEGKILTAGAFDTHVHLLSPSQIHEALATGITTVGGGGTGPSEGSRATTATPGAWHLGTMHKALDRLPVNVLLLGKGNTVSVEGLAEQALAGAAGYKVHEDWGATPAAIDASLWAADEHGLQVALHSDSLNESGFVESTIAALGGRTIHAFHIEGAGGGHAPDILEIASLPHVLPGSTNPTLPHTVNTVAEHLDMLMVCHHLKASVPEDLAFAESRIRASTIAAEDLLHDLGALSVTSSDAQAMGRIGEVITRTWQVAHVMKERVGSLGGTSPADNERARRYVAKYTINPAIAHGVDAHIGSVEAGKMADLVLWDPRFFGVRPSLVLKGGAIAWAALGDPNASIPTPQPVLMRSTFGDAIGADLSVSFVAPSAIDDGLRERLGLHRELVPVAPTRRVTKADMRNNDALPRIDIRADTFEIRIDGELVEPRPAGVLPLAQLYQMF</sequence>
<feature type="binding site" evidence="6">
    <location>
        <position position="137"/>
    </location>
    <ligand>
        <name>Ni(2+)</name>
        <dbReference type="ChEBI" id="CHEBI:49786"/>
        <label>1</label>
    </ligand>
</feature>
<dbReference type="Pfam" id="PF01979">
    <property type="entry name" value="Amidohydro_1"/>
    <property type="match status" value="1"/>
</dbReference>
<feature type="modified residue" description="N6-carboxylysine" evidence="6">
    <location>
        <position position="220"/>
    </location>
</feature>
<dbReference type="PROSITE" id="PS00145">
    <property type="entry name" value="UREASE_2"/>
    <property type="match status" value="1"/>
</dbReference>
<comment type="subcellular location">
    <subcellularLocation>
        <location evidence="6 8">Cytoplasm</location>
    </subcellularLocation>
</comment>
<dbReference type="InterPro" id="IPR017951">
    <property type="entry name" value="Urease_asu_c"/>
</dbReference>
<comment type="pathway">
    <text evidence="1 6">Nitrogen metabolism; urea degradation; CO(2) and NH(3) from urea (urease route): step 1/1.</text>
</comment>
<dbReference type="InterPro" id="IPR050112">
    <property type="entry name" value="Urease_alpha_subunit"/>
</dbReference>
<dbReference type="InterPro" id="IPR017950">
    <property type="entry name" value="Urease_AS"/>
</dbReference>
<feature type="binding site" evidence="6">
    <location>
        <position position="363"/>
    </location>
    <ligand>
        <name>Ni(2+)</name>
        <dbReference type="ChEBI" id="CHEBI:49786"/>
        <label>1</label>
    </ligand>
</feature>
<dbReference type="Gene3D" id="3.20.20.140">
    <property type="entry name" value="Metal-dependent hydrolases"/>
    <property type="match status" value="1"/>
</dbReference>
<feature type="binding site" description="via carbamate group" evidence="6">
    <location>
        <position position="220"/>
    </location>
    <ligand>
        <name>Ni(2+)</name>
        <dbReference type="ChEBI" id="CHEBI:49786"/>
        <label>1</label>
    </ligand>
</feature>
<feature type="domain" description="Urease" evidence="11">
    <location>
        <begin position="132"/>
        <end position="567"/>
    </location>
</feature>
<keyword evidence="3 6" id="KW-0479">Metal-binding</keyword>
<comment type="subunit">
    <text evidence="6">Heterotrimer of UreA (gamma), UreB (beta) and UreC (alpha) subunits. Three heterotrimers associate to form the active enzyme.</text>
</comment>
<evidence type="ECO:0000256" key="5">
    <source>
        <dbReference type="ARBA" id="ARBA00047778"/>
    </source>
</evidence>
<protein>
    <recommendedName>
        <fullName evidence="6 7">Urease subunit alpha</fullName>
        <ecNumber evidence="6 7">3.5.1.5</ecNumber>
    </recommendedName>
    <alternativeName>
        <fullName evidence="6">Urea amidohydrolase subunit alpha</fullName>
    </alternativeName>
</protein>
<evidence type="ECO:0000256" key="6">
    <source>
        <dbReference type="HAMAP-Rule" id="MF_01953"/>
    </source>
</evidence>
<dbReference type="RefSeq" id="WP_209900975.1">
    <property type="nucleotide sequence ID" value="NZ_BAAAJW010000002.1"/>
</dbReference>
<comment type="similarity">
    <text evidence="6 10">Belongs to the metallo-dependent hydrolases superfamily. Urease alpha subunit family.</text>
</comment>
<dbReference type="SUPFAM" id="SSF51556">
    <property type="entry name" value="Metallo-dependent hydrolases"/>
    <property type="match status" value="1"/>
</dbReference>
<dbReference type="PANTHER" id="PTHR43440:SF1">
    <property type="entry name" value="UREASE"/>
    <property type="match status" value="1"/>
</dbReference>
<evidence type="ECO:0000313" key="12">
    <source>
        <dbReference type="EMBL" id="MBP2381654.1"/>
    </source>
</evidence>
<evidence type="ECO:0000313" key="13">
    <source>
        <dbReference type="Proteomes" id="UP001519290"/>
    </source>
</evidence>
<evidence type="ECO:0000256" key="7">
    <source>
        <dbReference type="NCBIfam" id="TIGR01792"/>
    </source>
</evidence>
<comment type="catalytic activity">
    <reaction evidence="5 6 9">
        <text>urea + 2 H2O + H(+) = hydrogencarbonate + 2 NH4(+)</text>
        <dbReference type="Rhea" id="RHEA:20557"/>
        <dbReference type="ChEBI" id="CHEBI:15377"/>
        <dbReference type="ChEBI" id="CHEBI:15378"/>
        <dbReference type="ChEBI" id="CHEBI:16199"/>
        <dbReference type="ChEBI" id="CHEBI:17544"/>
        <dbReference type="ChEBI" id="CHEBI:28938"/>
        <dbReference type="EC" id="3.5.1.5"/>
    </reaction>
</comment>
<proteinExistence type="inferred from homology"/>
<evidence type="ECO:0000259" key="11">
    <source>
        <dbReference type="PROSITE" id="PS51368"/>
    </source>
</evidence>
<dbReference type="PRINTS" id="PR01752">
    <property type="entry name" value="UREASE"/>
</dbReference>
<feature type="binding site" description="via carbamate group" evidence="6">
    <location>
        <position position="220"/>
    </location>
    <ligand>
        <name>Ni(2+)</name>
        <dbReference type="ChEBI" id="CHEBI:49786"/>
        <label>2</label>
    </ligand>
</feature>
<dbReference type="PROSITE" id="PS01120">
    <property type="entry name" value="UREASE_1"/>
    <property type="match status" value="1"/>
</dbReference>
<evidence type="ECO:0000256" key="8">
    <source>
        <dbReference type="PROSITE-ProRule" id="PRU00700"/>
    </source>
</evidence>
<feature type="binding site" evidence="6">
    <location>
        <position position="275"/>
    </location>
    <ligand>
        <name>Ni(2+)</name>
        <dbReference type="ChEBI" id="CHEBI:49786"/>
        <label>2</label>
    </ligand>
</feature>
<dbReference type="InterPro" id="IPR011612">
    <property type="entry name" value="Urease_alpha_N_dom"/>
</dbReference>
<gene>
    <name evidence="6" type="primary">ureC</name>
    <name evidence="12" type="ORF">JOF43_001611</name>
</gene>
<feature type="binding site" evidence="6 8">
    <location>
        <position position="222"/>
    </location>
    <ligand>
        <name>substrate</name>
    </ligand>
</feature>
<comment type="caution">
    <text evidence="12">The sequence shown here is derived from an EMBL/GenBank/DDBJ whole genome shotgun (WGS) entry which is preliminary data.</text>
</comment>
<dbReference type="NCBIfam" id="TIGR01792">
    <property type="entry name" value="urease_alph"/>
    <property type="match status" value="1"/>
</dbReference>
<dbReference type="SUPFAM" id="SSF51338">
    <property type="entry name" value="Composite domain of metallo-dependent hydrolases"/>
    <property type="match status" value="1"/>
</dbReference>
<dbReference type="Proteomes" id="UP001519290">
    <property type="component" value="Unassembled WGS sequence"/>
</dbReference>
<evidence type="ECO:0000256" key="10">
    <source>
        <dbReference type="RuleBase" id="RU004158"/>
    </source>
</evidence>
<evidence type="ECO:0000256" key="2">
    <source>
        <dbReference type="ARBA" id="ARBA00022596"/>
    </source>
</evidence>
<dbReference type="Gene3D" id="2.30.40.10">
    <property type="entry name" value="Urease, subunit C, domain 1"/>
    <property type="match status" value="1"/>
</dbReference>
<organism evidence="12 13">
    <name type="scientific">Brachybacterium sacelli</name>
    <dbReference type="NCBI Taxonomy" id="173364"/>
    <lineage>
        <taxon>Bacteria</taxon>
        <taxon>Bacillati</taxon>
        <taxon>Actinomycetota</taxon>
        <taxon>Actinomycetes</taxon>
        <taxon>Micrococcales</taxon>
        <taxon>Dermabacteraceae</taxon>
        <taxon>Brachybacterium</taxon>
    </lineage>
</organism>
<dbReference type="PANTHER" id="PTHR43440">
    <property type="entry name" value="UREASE"/>
    <property type="match status" value="1"/>
</dbReference>
<dbReference type="EC" id="3.5.1.5" evidence="6 7"/>
<dbReference type="PROSITE" id="PS51368">
    <property type="entry name" value="UREASE_3"/>
    <property type="match status" value="1"/>
</dbReference>
<accession>A0ABS4X1P2</accession>
<comment type="cofactor">
    <cofactor evidence="6 9">
        <name>Ni cation</name>
        <dbReference type="ChEBI" id="CHEBI:25516"/>
    </cofactor>
    <text evidence="6 9">Binds 2 nickel ions per subunit.</text>
</comment>
<evidence type="ECO:0000256" key="4">
    <source>
        <dbReference type="ARBA" id="ARBA00022801"/>
    </source>
</evidence>
<feature type="binding site" evidence="6">
    <location>
        <position position="139"/>
    </location>
    <ligand>
        <name>Ni(2+)</name>
        <dbReference type="ChEBI" id="CHEBI:49786"/>
        <label>1</label>
    </ligand>
</feature>
<dbReference type="HAMAP" id="MF_01953">
    <property type="entry name" value="Urease_alpha"/>
    <property type="match status" value="1"/>
</dbReference>
<feature type="active site" description="Proton donor" evidence="6 8">
    <location>
        <position position="323"/>
    </location>
</feature>
<dbReference type="GO" id="GO:0009039">
    <property type="term" value="F:urease activity"/>
    <property type="evidence" value="ECO:0007669"/>
    <property type="project" value="UniProtKB-EC"/>
</dbReference>
<evidence type="ECO:0000256" key="3">
    <source>
        <dbReference type="ARBA" id="ARBA00022723"/>
    </source>
</evidence>